<dbReference type="OrthoDB" id="9803238at2"/>
<feature type="binding site" evidence="10">
    <location>
        <position position="36"/>
    </location>
    <ligand>
        <name>NAD(+)</name>
        <dbReference type="ChEBI" id="CHEBI:57540"/>
    </ligand>
</feature>
<dbReference type="PANTHER" id="PTHR43750:SF3">
    <property type="entry name" value="UDP-GLUCOSE 6-DEHYDROGENASE TUAD"/>
    <property type="match status" value="1"/>
</dbReference>
<comment type="catalytic activity">
    <reaction evidence="6 7">
        <text>UDP-alpha-D-glucose + 2 NAD(+) + H2O = UDP-alpha-D-glucuronate + 2 NADH + 3 H(+)</text>
        <dbReference type="Rhea" id="RHEA:23596"/>
        <dbReference type="ChEBI" id="CHEBI:15377"/>
        <dbReference type="ChEBI" id="CHEBI:15378"/>
        <dbReference type="ChEBI" id="CHEBI:57540"/>
        <dbReference type="ChEBI" id="CHEBI:57945"/>
        <dbReference type="ChEBI" id="CHEBI:58052"/>
        <dbReference type="ChEBI" id="CHEBI:58885"/>
        <dbReference type="EC" id="1.1.1.22"/>
    </reaction>
</comment>
<dbReference type="EC" id="1.1.1.22" evidence="3 7"/>
<feature type="binding site" evidence="10">
    <location>
        <position position="156"/>
    </location>
    <ligand>
        <name>NAD(+)</name>
        <dbReference type="ChEBI" id="CHEBI:57540"/>
    </ligand>
</feature>
<feature type="binding site" evidence="9">
    <location>
        <position position="321"/>
    </location>
    <ligand>
        <name>substrate</name>
    </ligand>
</feature>
<feature type="binding site" evidence="10">
    <location>
        <position position="328"/>
    </location>
    <ligand>
        <name>NAD(+)</name>
        <dbReference type="ChEBI" id="CHEBI:57540"/>
    </ligand>
</feature>
<feature type="active site" description="Nucleophile" evidence="8">
    <location>
        <position position="261"/>
    </location>
</feature>
<dbReference type="SUPFAM" id="SSF48179">
    <property type="entry name" value="6-phosphogluconate dehydrogenase C-terminal domain-like"/>
    <property type="match status" value="1"/>
</dbReference>
<dbReference type="InterPro" id="IPR036220">
    <property type="entry name" value="UDP-Glc/GDP-Man_DH_C_sf"/>
</dbReference>
<dbReference type="PANTHER" id="PTHR43750">
    <property type="entry name" value="UDP-GLUCOSE 6-DEHYDROGENASE TUAD"/>
    <property type="match status" value="1"/>
</dbReference>
<evidence type="ECO:0000313" key="12">
    <source>
        <dbReference type="EMBL" id="AZU60478.1"/>
    </source>
</evidence>
<name>A0A3Q9QRD4_9BACI</name>
<organism evidence="12 13">
    <name type="scientific">Neobacillus mesonae</name>
    <dbReference type="NCBI Taxonomy" id="1193713"/>
    <lineage>
        <taxon>Bacteria</taxon>
        <taxon>Bacillati</taxon>
        <taxon>Bacillota</taxon>
        <taxon>Bacilli</taxon>
        <taxon>Bacillales</taxon>
        <taxon>Bacillaceae</taxon>
        <taxon>Neobacillus</taxon>
    </lineage>
</organism>
<dbReference type="Pfam" id="PF03720">
    <property type="entry name" value="UDPG_MGDP_dh_C"/>
    <property type="match status" value="1"/>
</dbReference>
<dbReference type="GO" id="GO:0006065">
    <property type="term" value="P:UDP-glucuronate biosynthetic process"/>
    <property type="evidence" value="ECO:0007669"/>
    <property type="project" value="UniProtKB-UniPathway"/>
</dbReference>
<feature type="binding site" evidence="9">
    <location>
        <begin position="153"/>
        <end position="156"/>
    </location>
    <ligand>
        <name>substrate</name>
    </ligand>
</feature>
<evidence type="ECO:0000313" key="13">
    <source>
        <dbReference type="Proteomes" id="UP000282892"/>
    </source>
</evidence>
<sequence length="444" mass="48192">MKKITVIGTGYVGLVSGTCFADAGNDVTCCDIDQVKINNLSQGIIPIYEPGLKELVHKNVRSGTLHFSANVPQAILDAEVVYIAVGTPMNSTGEADLTYVKQVAKTIAENLNGYKVIVTKSTVPVGTGRLVEKVIRKYSKDQHPFDVVSNPEFLREGSAIKDTLNMERAVIGATSEKAFQIIAELHQPFTSNIVKASLETAEIIKYAANAFLATKISFINDIANICERVGADVTKVSAGVGLDSRIGNKFLQAGVGFGGSCFPKDTAALLHIAEDCGYDFKLIKAVIETNEKQRVHLVEKLVNSLGELKGKTISVLGLAFKPNTNDIRSSPALDIIPYLAEQGAIVKAYDPIAIVETKKQIGYQCSYTENAYEAIKGSDACMILTDWQDVKNLDLAKVKQLMNQPLIVDGRNLFKLERMQELGFTYLSVGRPAIQKDAVISKAI</sequence>
<feature type="domain" description="UDP-glucose/GDP-mannose dehydrogenase C-terminal" evidence="11">
    <location>
        <begin position="314"/>
        <end position="416"/>
    </location>
</feature>
<reference evidence="12 13" key="1">
    <citation type="submission" date="2017-07" db="EMBL/GenBank/DDBJ databases">
        <title>The complete genome sequence of Bacillus mesonae strain H20-5, an efficient strain improving plant abiotic stress resistance.</title>
        <authorList>
            <person name="Kim S.Y."/>
            <person name="Song H."/>
            <person name="Sang M.K."/>
            <person name="Weon H.-Y."/>
            <person name="Song J."/>
        </authorList>
    </citation>
    <scope>NUCLEOTIDE SEQUENCE [LARGE SCALE GENOMIC DNA]</scope>
    <source>
        <strain evidence="12 13">H20-5</strain>
    </source>
</reference>
<keyword evidence="13" id="KW-1185">Reference proteome</keyword>
<dbReference type="InterPro" id="IPR028357">
    <property type="entry name" value="UDPglc_DH_bac"/>
</dbReference>
<dbReference type="SUPFAM" id="SSF51735">
    <property type="entry name" value="NAD(P)-binding Rossmann-fold domains"/>
    <property type="match status" value="1"/>
</dbReference>
<dbReference type="InterPro" id="IPR014027">
    <property type="entry name" value="UDP-Glc/GDP-Man_DH_C"/>
</dbReference>
<evidence type="ECO:0000256" key="3">
    <source>
        <dbReference type="ARBA" id="ARBA00012954"/>
    </source>
</evidence>
<feature type="binding site" evidence="9">
    <location>
        <position position="205"/>
    </location>
    <ligand>
        <name>substrate</name>
    </ligand>
</feature>
<evidence type="ECO:0000256" key="9">
    <source>
        <dbReference type="PIRSR" id="PIRSR500134-2"/>
    </source>
</evidence>
<dbReference type="Gene3D" id="3.40.50.720">
    <property type="entry name" value="NAD(P)-binding Rossmann-like Domain"/>
    <property type="match status" value="2"/>
</dbReference>
<dbReference type="InterPro" id="IPR008927">
    <property type="entry name" value="6-PGluconate_DH-like_C_sf"/>
</dbReference>
<evidence type="ECO:0000259" key="11">
    <source>
        <dbReference type="SMART" id="SM00984"/>
    </source>
</evidence>
<keyword evidence="5 7" id="KW-0520">NAD</keyword>
<dbReference type="InterPro" id="IPR017476">
    <property type="entry name" value="UDP-Glc/GDP-Man"/>
</dbReference>
<keyword evidence="4 7" id="KW-0560">Oxidoreductase</keyword>
<comment type="similarity">
    <text evidence="2 7">Belongs to the UDP-glucose/GDP-mannose dehydrogenase family.</text>
</comment>
<evidence type="ECO:0000256" key="7">
    <source>
        <dbReference type="PIRNR" id="PIRNR000124"/>
    </source>
</evidence>
<dbReference type="PIRSF" id="PIRSF500134">
    <property type="entry name" value="UDPglc_DH_bac"/>
    <property type="match status" value="1"/>
</dbReference>
<dbReference type="Pfam" id="PF03721">
    <property type="entry name" value="UDPG_MGDP_dh_N"/>
    <property type="match status" value="1"/>
</dbReference>
<feature type="binding site" evidence="9">
    <location>
        <begin position="250"/>
        <end position="254"/>
    </location>
    <ligand>
        <name>substrate</name>
    </ligand>
</feature>
<gene>
    <name evidence="12" type="ORF">CHR53_03910</name>
</gene>
<dbReference type="SUPFAM" id="SSF52413">
    <property type="entry name" value="UDP-glucose/GDP-mannose dehydrogenase C-terminal domain"/>
    <property type="match status" value="1"/>
</dbReference>
<dbReference type="GO" id="GO:0000271">
    <property type="term" value="P:polysaccharide biosynthetic process"/>
    <property type="evidence" value="ECO:0007669"/>
    <property type="project" value="InterPro"/>
</dbReference>
<evidence type="ECO:0000256" key="5">
    <source>
        <dbReference type="ARBA" id="ARBA00023027"/>
    </source>
</evidence>
<dbReference type="GO" id="GO:0051287">
    <property type="term" value="F:NAD binding"/>
    <property type="evidence" value="ECO:0007669"/>
    <property type="project" value="InterPro"/>
</dbReference>
<dbReference type="NCBIfam" id="TIGR03026">
    <property type="entry name" value="NDP-sugDHase"/>
    <property type="match status" value="1"/>
</dbReference>
<evidence type="ECO:0000256" key="10">
    <source>
        <dbReference type="PIRSR" id="PIRSR500134-3"/>
    </source>
</evidence>
<dbReference type="GO" id="GO:0003979">
    <property type="term" value="F:UDP-glucose 6-dehydrogenase activity"/>
    <property type="evidence" value="ECO:0007669"/>
    <property type="project" value="UniProtKB-EC"/>
</dbReference>
<evidence type="ECO:0000256" key="1">
    <source>
        <dbReference type="ARBA" id="ARBA00004701"/>
    </source>
</evidence>
<dbReference type="InterPro" id="IPR036291">
    <property type="entry name" value="NAD(P)-bd_dom_sf"/>
</dbReference>
<feature type="binding site" evidence="10">
    <location>
        <position position="31"/>
    </location>
    <ligand>
        <name>NAD(+)</name>
        <dbReference type="ChEBI" id="CHEBI:57540"/>
    </ligand>
</feature>
<dbReference type="NCBIfam" id="NF047673">
    <property type="entry name" value="TeichurnBiosyTuaD"/>
    <property type="match status" value="1"/>
</dbReference>
<dbReference type="Pfam" id="PF00984">
    <property type="entry name" value="UDPG_MGDP_dh"/>
    <property type="match status" value="1"/>
</dbReference>
<evidence type="ECO:0000256" key="4">
    <source>
        <dbReference type="ARBA" id="ARBA00023002"/>
    </source>
</evidence>
<feature type="binding site" evidence="10">
    <location>
        <position position="264"/>
    </location>
    <ligand>
        <name>NAD(+)</name>
        <dbReference type="ChEBI" id="CHEBI:57540"/>
    </ligand>
</feature>
<evidence type="ECO:0000256" key="6">
    <source>
        <dbReference type="ARBA" id="ARBA00047473"/>
    </source>
</evidence>
<dbReference type="SMART" id="SM00984">
    <property type="entry name" value="UDPG_MGDP_dh_C"/>
    <property type="match status" value="1"/>
</dbReference>
<dbReference type="KEGG" id="nmk:CHR53_03910"/>
<dbReference type="Proteomes" id="UP000282892">
    <property type="component" value="Chromosome"/>
</dbReference>
<dbReference type="InterPro" id="IPR001732">
    <property type="entry name" value="UDP-Glc/GDP-Man_DH_N"/>
</dbReference>
<dbReference type="EMBL" id="CP022572">
    <property type="protein sequence ID" value="AZU60478.1"/>
    <property type="molecule type" value="Genomic_DNA"/>
</dbReference>
<feature type="binding site" evidence="9">
    <location>
        <position position="258"/>
    </location>
    <ligand>
        <name>substrate</name>
    </ligand>
</feature>
<proteinExistence type="inferred from homology"/>
<feature type="binding site" evidence="10">
    <location>
        <position position="87"/>
    </location>
    <ligand>
        <name>NAD(+)</name>
        <dbReference type="ChEBI" id="CHEBI:57540"/>
    </ligand>
</feature>
<dbReference type="Gene3D" id="1.20.5.100">
    <property type="entry name" value="Cytochrome c1, transmembrane anchor, C-terminal"/>
    <property type="match status" value="1"/>
</dbReference>
<evidence type="ECO:0000256" key="2">
    <source>
        <dbReference type="ARBA" id="ARBA00006601"/>
    </source>
</evidence>
<dbReference type="UniPathway" id="UPA00038">
    <property type="reaction ID" value="UER00491"/>
</dbReference>
<dbReference type="InterPro" id="IPR014026">
    <property type="entry name" value="UDP-Glc/GDP-Man_DH_dimer"/>
</dbReference>
<evidence type="ECO:0000256" key="8">
    <source>
        <dbReference type="PIRSR" id="PIRSR500134-1"/>
    </source>
</evidence>
<dbReference type="PIRSF" id="PIRSF000124">
    <property type="entry name" value="UDPglc_GDPman_dh"/>
    <property type="match status" value="1"/>
</dbReference>
<comment type="pathway">
    <text evidence="1">Nucleotide-sugar biosynthesis; UDP-alpha-D-glucuronate biosynthesis; UDP-alpha-D-glucuronate from UDP-alpha-D-glucose: step 1/1.</text>
</comment>
<dbReference type="STRING" id="1193713.GCA_001636315_03299"/>
<dbReference type="AlphaFoldDB" id="A0A3Q9QRD4"/>
<feature type="binding site" evidence="10">
    <location>
        <position position="122"/>
    </location>
    <ligand>
        <name>NAD(+)</name>
        <dbReference type="ChEBI" id="CHEBI:57540"/>
    </ligand>
</feature>
<accession>A0A3Q9QRD4</accession>
<protein>
    <recommendedName>
        <fullName evidence="3 7">UDP-glucose 6-dehydrogenase</fullName>
        <ecNumber evidence="3 7">1.1.1.22</ecNumber>
    </recommendedName>
</protein>